<comment type="caution">
    <text evidence="1">The sequence shown here is derived from an EMBL/GenBank/DDBJ whole genome shotgun (WGS) entry which is preliminary data.</text>
</comment>
<name>A0AAV1WJ49_LUPLU</name>
<gene>
    <name evidence="1" type="ORF">LLUT_LOCUS10380</name>
</gene>
<dbReference type="Proteomes" id="UP001497480">
    <property type="component" value="Unassembled WGS sequence"/>
</dbReference>
<dbReference type="EMBL" id="CAXHTB010000007">
    <property type="protein sequence ID" value="CAL0309320.1"/>
    <property type="molecule type" value="Genomic_DNA"/>
</dbReference>
<dbReference type="AlphaFoldDB" id="A0AAV1WJ49"/>
<protein>
    <submittedName>
        <fullName evidence="1">Uncharacterized protein</fullName>
    </submittedName>
</protein>
<keyword evidence="2" id="KW-1185">Reference proteome</keyword>
<accession>A0AAV1WJ49</accession>
<evidence type="ECO:0000313" key="2">
    <source>
        <dbReference type="Proteomes" id="UP001497480"/>
    </source>
</evidence>
<organism evidence="1 2">
    <name type="scientific">Lupinus luteus</name>
    <name type="common">European yellow lupine</name>
    <dbReference type="NCBI Taxonomy" id="3873"/>
    <lineage>
        <taxon>Eukaryota</taxon>
        <taxon>Viridiplantae</taxon>
        <taxon>Streptophyta</taxon>
        <taxon>Embryophyta</taxon>
        <taxon>Tracheophyta</taxon>
        <taxon>Spermatophyta</taxon>
        <taxon>Magnoliopsida</taxon>
        <taxon>eudicotyledons</taxon>
        <taxon>Gunneridae</taxon>
        <taxon>Pentapetalae</taxon>
        <taxon>rosids</taxon>
        <taxon>fabids</taxon>
        <taxon>Fabales</taxon>
        <taxon>Fabaceae</taxon>
        <taxon>Papilionoideae</taxon>
        <taxon>50 kb inversion clade</taxon>
        <taxon>genistoids sensu lato</taxon>
        <taxon>core genistoids</taxon>
        <taxon>Genisteae</taxon>
        <taxon>Lupinus</taxon>
    </lineage>
</organism>
<reference evidence="1 2" key="1">
    <citation type="submission" date="2024-03" db="EMBL/GenBank/DDBJ databases">
        <authorList>
            <person name="Martinez-Hernandez J."/>
        </authorList>
    </citation>
    <scope>NUCLEOTIDE SEQUENCE [LARGE SCALE GENOMIC DNA]</scope>
</reference>
<sequence length="96" mass="10196">MNYECLDRSVVGGASFVDVRKIPHGEPCHSNSAEVVAESAAWLVLEDLGVLDTRPHTIDDWSSGLTTASESSLLGLISSLIGNPIFGESFFTSADV</sequence>
<proteinExistence type="predicted"/>
<evidence type="ECO:0000313" key="1">
    <source>
        <dbReference type="EMBL" id="CAL0309320.1"/>
    </source>
</evidence>